<evidence type="ECO:0000259" key="6">
    <source>
        <dbReference type="SMART" id="SM00732"/>
    </source>
</evidence>
<comment type="subcellular location">
    <subcellularLocation>
        <location evidence="5">Cytoplasm</location>
    </subcellularLocation>
</comment>
<evidence type="ECO:0000313" key="8">
    <source>
        <dbReference type="Proteomes" id="UP000176741"/>
    </source>
</evidence>
<dbReference type="InterPro" id="IPR037027">
    <property type="entry name" value="YqgF/RNaseH-like_dom_sf"/>
</dbReference>
<evidence type="ECO:0000256" key="1">
    <source>
        <dbReference type="ARBA" id="ARBA00022490"/>
    </source>
</evidence>
<dbReference type="SUPFAM" id="SSF53098">
    <property type="entry name" value="Ribonuclease H-like"/>
    <property type="match status" value="1"/>
</dbReference>
<comment type="function">
    <text evidence="5">Could be a nuclease involved in processing of the 5'-end of pre-16S rRNA.</text>
</comment>
<dbReference type="InterPro" id="IPR005227">
    <property type="entry name" value="YqgF"/>
</dbReference>
<dbReference type="Gene3D" id="3.30.420.140">
    <property type="entry name" value="YqgF/RNase H-like domain"/>
    <property type="match status" value="1"/>
</dbReference>
<dbReference type="HAMAP" id="MF_00651">
    <property type="entry name" value="Nuclease_YqgF"/>
    <property type="match status" value="1"/>
</dbReference>
<dbReference type="GO" id="GO:0000967">
    <property type="term" value="P:rRNA 5'-end processing"/>
    <property type="evidence" value="ECO:0007669"/>
    <property type="project" value="UniProtKB-UniRule"/>
</dbReference>
<dbReference type="Proteomes" id="UP000176741">
    <property type="component" value="Unassembled WGS sequence"/>
</dbReference>
<dbReference type="GO" id="GO:0005829">
    <property type="term" value="C:cytosol"/>
    <property type="evidence" value="ECO:0007669"/>
    <property type="project" value="TreeGrafter"/>
</dbReference>
<evidence type="ECO:0000256" key="2">
    <source>
        <dbReference type="ARBA" id="ARBA00022517"/>
    </source>
</evidence>
<keyword evidence="3 5" id="KW-0540">Nuclease</keyword>
<dbReference type="EC" id="3.1.-.-" evidence="5"/>
<dbReference type="InterPro" id="IPR012337">
    <property type="entry name" value="RNaseH-like_sf"/>
</dbReference>
<sequence length="132" mass="15187">MRILGIDYGKRKMGFAVGDTETKLAEPLKVLRYRDINLLSEQIEKIVSELNIEKIVLGISEGKMAEETMRFGRKLEEKTGIPIIYQDETLTTHEAQELSIKAGIKRKKRRALEDAYSATLVLQRFLDKNLLY</sequence>
<keyword evidence="4 5" id="KW-0378">Hydrolase</keyword>
<proteinExistence type="inferred from homology"/>
<dbReference type="PANTHER" id="PTHR33317">
    <property type="entry name" value="POLYNUCLEOTIDYL TRANSFERASE, RIBONUCLEASE H-LIKE SUPERFAMILY PROTEIN"/>
    <property type="match status" value="1"/>
</dbReference>
<accession>A0A1F7Y204</accession>
<evidence type="ECO:0000256" key="3">
    <source>
        <dbReference type="ARBA" id="ARBA00022722"/>
    </source>
</evidence>
<dbReference type="AlphaFoldDB" id="A0A1F7Y204"/>
<dbReference type="SMART" id="SM00732">
    <property type="entry name" value="YqgFc"/>
    <property type="match status" value="1"/>
</dbReference>
<gene>
    <name evidence="7" type="ORF">A2771_01555</name>
</gene>
<evidence type="ECO:0000256" key="5">
    <source>
        <dbReference type="HAMAP-Rule" id="MF_00651"/>
    </source>
</evidence>
<keyword evidence="2 5" id="KW-0690">Ribosome biogenesis</keyword>
<protein>
    <recommendedName>
        <fullName evidence="5">Putative pre-16S rRNA nuclease</fullName>
        <ecNumber evidence="5">3.1.-.-</ecNumber>
    </recommendedName>
</protein>
<reference evidence="7 8" key="1">
    <citation type="journal article" date="2016" name="Nat. Commun.">
        <title>Thousands of microbial genomes shed light on interconnected biogeochemical processes in an aquifer system.</title>
        <authorList>
            <person name="Anantharaman K."/>
            <person name="Brown C.T."/>
            <person name="Hug L.A."/>
            <person name="Sharon I."/>
            <person name="Castelle C.J."/>
            <person name="Probst A.J."/>
            <person name="Thomas B.C."/>
            <person name="Singh A."/>
            <person name="Wilkins M.J."/>
            <person name="Karaoz U."/>
            <person name="Brodie E.L."/>
            <person name="Williams K.H."/>
            <person name="Hubbard S.S."/>
            <person name="Banfield J.F."/>
        </authorList>
    </citation>
    <scope>NUCLEOTIDE SEQUENCE [LARGE SCALE GENOMIC DNA]</scope>
</reference>
<comment type="caution">
    <text evidence="7">The sequence shown here is derived from an EMBL/GenBank/DDBJ whole genome shotgun (WGS) entry which is preliminary data.</text>
</comment>
<dbReference type="CDD" id="cd16964">
    <property type="entry name" value="YqgF"/>
    <property type="match status" value="1"/>
</dbReference>
<feature type="domain" description="YqgF/RNase H-like" evidence="6">
    <location>
        <begin position="1"/>
        <end position="95"/>
    </location>
</feature>
<dbReference type="Pfam" id="PF03652">
    <property type="entry name" value="RuvX"/>
    <property type="match status" value="1"/>
</dbReference>
<dbReference type="NCBIfam" id="TIGR00250">
    <property type="entry name" value="RNAse_H_YqgF"/>
    <property type="match status" value="1"/>
</dbReference>
<dbReference type="GO" id="GO:0004518">
    <property type="term" value="F:nuclease activity"/>
    <property type="evidence" value="ECO:0007669"/>
    <property type="project" value="UniProtKB-KW"/>
</dbReference>
<dbReference type="PANTHER" id="PTHR33317:SF4">
    <property type="entry name" value="POLYNUCLEOTIDYL TRANSFERASE, RIBONUCLEASE H-LIKE SUPERFAMILY PROTEIN"/>
    <property type="match status" value="1"/>
</dbReference>
<evidence type="ECO:0000313" key="7">
    <source>
        <dbReference type="EMBL" id="OGM21302.1"/>
    </source>
</evidence>
<evidence type="ECO:0000256" key="4">
    <source>
        <dbReference type="ARBA" id="ARBA00022801"/>
    </source>
</evidence>
<dbReference type="InterPro" id="IPR006641">
    <property type="entry name" value="YqgF/RNaseH-like_dom"/>
</dbReference>
<organism evidence="7 8">
    <name type="scientific">Candidatus Woesebacteria bacterium RIFCSPHIGHO2_01_FULL_38_26b</name>
    <dbReference type="NCBI Taxonomy" id="1802491"/>
    <lineage>
        <taxon>Bacteria</taxon>
        <taxon>Candidatus Woeseibacteriota</taxon>
    </lineage>
</organism>
<name>A0A1F7Y204_9BACT</name>
<comment type="similarity">
    <text evidence="5">Belongs to the YqgF HJR family.</text>
</comment>
<keyword evidence="1 5" id="KW-0963">Cytoplasm</keyword>
<dbReference type="EMBL" id="MGGD01000014">
    <property type="protein sequence ID" value="OGM21302.1"/>
    <property type="molecule type" value="Genomic_DNA"/>
</dbReference>
<dbReference type="GO" id="GO:0016788">
    <property type="term" value="F:hydrolase activity, acting on ester bonds"/>
    <property type="evidence" value="ECO:0007669"/>
    <property type="project" value="UniProtKB-UniRule"/>
</dbReference>